<accession>A0A6A6BZK8</accession>
<reference evidence="7" key="1">
    <citation type="journal article" date="2020" name="Stud. Mycol.">
        <title>101 Dothideomycetes genomes: a test case for predicting lifestyles and emergence of pathogens.</title>
        <authorList>
            <person name="Haridas S."/>
            <person name="Albert R."/>
            <person name="Binder M."/>
            <person name="Bloem J."/>
            <person name="Labutti K."/>
            <person name="Salamov A."/>
            <person name="Andreopoulos B."/>
            <person name="Baker S."/>
            <person name="Barry K."/>
            <person name="Bills G."/>
            <person name="Bluhm B."/>
            <person name="Cannon C."/>
            <person name="Castanera R."/>
            <person name="Culley D."/>
            <person name="Daum C."/>
            <person name="Ezra D."/>
            <person name="Gonzalez J."/>
            <person name="Henrissat B."/>
            <person name="Kuo A."/>
            <person name="Liang C."/>
            <person name="Lipzen A."/>
            <person name="Lutzoni F."/>
            <person name="Magnuson J."/>
            <person name="Mondo S."/>
            <person name="Nolan M."/>
            <person name="Ohm R."/>
            <person name="Pangilinan J."/>
            <person name="Park H.-J."/>
            <person name="Ramirez L."/>
            <person name="Alfaro M."/>
            <person name="Sun H."/>
            <person name="Tritt A."/>
            <person name="Yoshinaga Y."/>
            <person name="Zwiers L.-H."/>
            <person name="Turgeon B."/>
            <person name="Goodwin S."/>
            <person name="Spatafora J."/>
            <person name="Crous P."/>
            <person name="Grigoriev I."/>
        </authorList>
    </citation>
    <scope>NUCLEOTIDE SEQUENCE</scope>
    <source>
        <strain evidence="7">ATCC 36951</strain>
    </source>
</reference>
<evidence type="ECO:0000313" key="7">
    <source>
        <dbReference type="EMBL" id="KAF2159022.1"/>
    </source>
</evidence>
<dbReference type="InterPro" id="IPR001128">
    <property type="entry name" value="Cyt_P450"/>
</dbReference>
<evidence type="ECO:0000256" key="5">
    <source>
        <dbReference type="PIRSR" id="PIRSR602401-1"/>
    </source>
</evidence>
<gene>
    <name evidence="7" type="ORF">M409DRAFT_30557</name>
</gene>
<evidence type="ECO:0000256" key="4">
    <source>
        <dbReference type="ARBA" id="ARBA00023004"/>
    </source>
</evidence>
<feature type="binding site" description="axial binding residue" evidence="5">
    <location>
        <position position="446"/>
    </location>
    <ligand>
        <name>heme</name>
        <dbReference type="ChEBI" id="CHEBI:30413"/>
    </ligand>
    <ligandPart>
        <name>Fe</name>
        <dbReference type="ChEBI" id="CHEBI:18248"/>
    </ligandPart>
</feature>
<dbReference type="PANTHER" id="PTHR46300">
    <property type="entry name" value="P450, PUTATIVE (EUROFUNG)-RELATED-RELATED"/>
    <property type="match status" value="1"/>
</dbReference>
<dbReference type="InterPro" id="IPR036396">
    <property type="entry name" value="Cyt_P450_sf"/>
</dbReference>
<evidence type="ECO:0000313" key="8">
    <source>
        <dbReference type="Proteomes" id="UP000799537"/>
    </source>
</evidence>
<dbReference type="PRINTS" id="PR00385">
    <property type="entry name" value="P450"/>
</dbReference>
<dbReference type="PRINTS" id="PR00463">
    <property type="entry name" value="EP450I"/>
</dbReference>
<evidence type="ECO:0000256" key="6">
    <source>
        <dbReference type="SAM" id="Phobius"/>
    </source>
</evidence>
<dbReference type="GO" id="GO:0005506">
    <property type="term" value="F:iron ion binding"/>
    <property type="evidence" value="ECO:0007669"/>
    <property type="project" value="InterPro"/>
</dbReference>
<dbReference type="Pfam" id="PF00067">
    <property type="entry name" value="p450"/>
    <property type="match status" value="1"/>
</dbReference>
<dbReference type="AlphaFoldDB" id="A0A6A6BZK8"/>
<keyword evidence="6" id="KW-0812">Transmembrane</keyword>
<sequence length="515" mass="57347">MELILASVLTPLQGLTAAFTLLLIYLIVNEIFRWRAENPGFNGPRGLPIAGNLLQLQVNAPEILRRWSEKYGDVYQIQLGNTPVLVVNTAAAAKELFAHQGHALNSRPTFYTFYKIVGKTSGITIGTSPISPELKQRRRAAASALNKRAVSGYSPLLHLETNLLVKDILDAGGSGSRQINPMPLVRRFALSVILTINWGTSITSDDKSLFEEITEVEAGIVSTRSVMENLQDFIPILRLNLFSVRSHQAQRWRERRDVYLNRLDSDLRQKIEKKVHRPCIQSNTIFDEAEKLAPKDLRIISTSMIQGGTGTISGTLSWALLFLSQNLEAQTKVQREIAAQFSNPVEVLRESATAGLDISGSLYLHALGMECLRYFTVLRLSLPRESSGDCTYQGRHIPAGSVVFLNAWACNRDAAVWEDPDEFRPERWQEQPEAPLFTYGMGYRMCAGTALANRELELVLLKILACFDILPGTGQKPDASPLTGSSNVKESGRFPRAYEVLFKVHDLEGMNSVFV</sequence>
<evidence type="ECO:0008006" key="9">
    <source>
        <dbReference type="Google" id="ProtNLM"/>
    </source>
</evidence>
<protein>
    <recommendedName>
        <fullName evidence="9">3-hydroxyphenylacetate 6-hydroxylase</fullName>
    </recommendedName>
</protein>
<dbReference type="RefSeq" id="XP_033659911.1">
    <property type="nucleotide sequence ID" value="XM_033809984.1"/>
</dbReference>
<dbReference type="Proteomes" id="UP000799537">
    <property type="component" value="Unassembled WGS sequence"/>
</dbReference>
<feature type="transmembrane region" description="Helical" evidence="6">
    <location>
        <begin position="6"/>
        <end position="28"/>
    </location>
</feature>
<evidence type="ECO:0000256" key="1">
    <source>
        <dbReference type="ARBA" id="ARBA00010617"/>
    </source>
</evidence>
<dbReference type="GeneID" id="54563256"/>
<proteinExistence type="inferred from homology"/>
<dbReference type="InterPro" id="IPR002401">
    <property type="entry name" value="Cyt_P450_E_grp-I"/>
</dbReference>
<keyword evidence="8" id="KW-1185">Reference proteome</keyword>
<keyword evidence="2 5" id="KW-0479">Metal-binding</keyword>
<dbReference type="PANTHER" id="PTHR46300:SF9">
    <property type="entry name" value="P450, PUTATIVE-RELATED"/>
    <property type="match status" value="1"/>
</dbReference>
<comment type="similarity">
    <text evidence="1">Belongs to the cytochrome P450 family.</text>
</comment>
<keyword evidence="5" id="KW-0349">Heme</keyword>
<keyword evidence="6" id="KW-1133">Transmembrane helix</keyword>
<keyword evidence="4 5" id="KW-0408">Iron</keyword>
<dbReference type="GO" id="GO:0016705">
    <property type="term" value="F:oxidoreductase activity, acting on paired donors, with incorporation or reduction of molecular oxygen"/>
    <property type="evidence" value="ECO:0007669"/>
    <property type="project" value="InterPro"/>
</dbReference>
<dbReference type="GO" id="GO:0020037">
    <property type="term" value="F:heme binding"/>
    <property type="evidence" value="ECO:0007669"/>
    <property type="project" value="InterPro"/>
</dbReference>
<name>A0A6A6BZK8_ZASCE</name>
<keyword evidence="6" id="KW-0472">Membrane</keyword>
<dbReference type="InterPro" id="IPR050364">
    <property type="entry name" value="Cytochrome_P450_fung"/>
</dbReference>
<organism evidence="7 8">
    <name type="scientific">Zasmidium cellare ATCC 36951</name>
    <dbReference type="NCBI Taxonomy" id="1080233"/>
    <lineage>
        <taxon>Eukaryota</taxon>
        <taxon>Fungi</taxon>
        <taxon>Dikarya</taxon>
        <taxon>Ascomycota</taxon>
        <taxon>Pezizomycotina</taxon>
        <taxon>Dothideomycetes</taxon>
        <taxon>Dothideomycetidae</taxon>
        <taxon>Mycosphaerellales</taxon>
        <taxon>Mycosphaerellaceae</taxon>
        <taxon>Zasmidium</taxon>
    </lineage>
</organism>
<keyword evidence="3" id="KW-0560">Oxidoreductase</keyword>
<comment type="cofactor">
    <cofactor evidence="5">
        <name>heme</name>
        <dbReference type="ChEBI" id="CHEBI:30413"/>
    </cofactor>
</comment>
<evidence type="ECO:0000256" key="3">
    <source>
        <dbReference type="ARBA" id="ARBA00023002"/>
    </source>
</evidence>
<dbReference type="EMBL" id="ML993644">
    <property type="protein sequence ID" value="KAF2159022.1"/>
    <property type="molecule type" value="Genomic_DNA"/>
</dbReference>
<evidence type="ECO:0000256" key="2">
    <source>
        <dbReference type="ARBA" id="ARBA00022723"/>
    </source>
</evidence>
<dbReference type="Gene3D" id="1.10.630.10">
    <property type="entry name" value="Cytochrome P450"/>
    <property type="match status" value="1"/>
</dbReference>
<dbReference type="OrthoDB" id="1055148at2759"/>
<dbReference type="GO" id="GO:0004497">
    <property type="term" value="F:monooxygenase activity"/>
    <property type="evidence" value="ECO:0007669"/>
    <property type="project" value="InterPro"/>
</dbReference>
<dbReference type="SUPFAM" id="SSF48264">
    <property type="entry name" value="Cytochrome P450"/>
    <property type="match status" value="1"/>
</dbReference>